<name>A0A7V1PV44_CALAY</name>
<evidence type="ECO:0000259" key="1">
    <source>
        <dbReference type="Pfam" id="PF13614"/>
    </source>
</evidence>
<reference evidence="2" key="1">
    <citation type="journal article" date="2020" name="mSystems">
        <title>Genome- and Community-Level Interaction Insights into Carbon Utilization and Element Cycling Functions of Hydrothermarchaeota in Hydrothermal Sediment.</title>
        <authorList>
            <person name="Zhou Z."/>
            <person name="Liu Y."/>
            <person name="Xu W."/>
            <person name="Pan J."/>
            <person name="Luo Z.H."/>
            <person name="Li M."/>
        </authorList>
    </citation>
    <scope>NUCLEOTIDE SEQUENCE [LARGE SCALE GENOMIC DNA]</scope>
    <source>
        <strain evidence="2">HyVt-456</strain>
    </source>
</reference>
<evidence type="ECO:0000313" key="2">
    <source>
        <dbReference type="EMBL" id="HED10232.1"/>
    </source>
</evidence>
<proteinExistence type="predicted"/>
<organism evidence="2">
    <name type="scientific">Caldithrix abyssi</name>
    <dbReference type="NCBI Taxonomy" id="187145"/>
    <lineage>
        <taxon>Bacteria</taxon>
        <taxon>Pseudomonadati</taxon>
        <taxon>Calditrichota</taxon>
        <taxon>Calditrichia</taxon>
        <taxon>Calditrichales</taxon>
        <taxon>Calditrichaceae</taxon>
        <taxon>Caldithrix</taxon>
    </lineage>
</organism>
<dbReference type="InterPro" id="IPR025669">
    <property type="entry name" value="AAA_dom"/>
</dbReference>
<protein>
    <submittedName>
        <fullName evidence="2">ParA family protein</fullName>
    </submittedName>
</protein>
<comment type="caution">
    <text evidence="2">The sequence shown here is derived from an EMBL/GenBank/DDBJ whole genome shotgun (WGS) entry which is preliminary data.</text>
</comment>
<dbReference type="PANTHER" id="PTHR13696">
    <property type="entry name" value="P-LOOP CONTAINING NUCLEOSIDE TRIPHOSPHATE HYDROLASE"/>
    <property type="match status" value="1"/>
</dbReference>
<sequence>MKVIALYSMKGGVGKTASAVNVAYLAAREGSRSLLVDLDPQGSSSFYFRVRPPGGHGTKTLLKGGKKISKNIRETDFENLDILPADMSYRNLDLILDSAQKRERVLQKNLSAFKDAYDYIFLDCPPNITLVSENIFHAADIILVPFIPTTLSWLTYDKLLAFFREIEMKRRKLFPFFSMVEKRKKLHREMIEILPAEKKRFLKAMIPYSSDVERMGLERAPLPATHPASPASRAFEELWQEVKALG</sequence>
<dbReference type="Proteomes" id="UP000886005">
    <property type="component" value="Unassembled WGS sequence"/>
</dbReference>
<dbReference type="SUPFAM" id="SSF52540">
    <property type="entry name" value="P-loop containing nucleoside triphosphate hydrolases"/>
    <property type="match status" value="1"/>
</dbReference>
<accession>A0A7V1PV44</accession>
<dbReference type="CDD" id="cd02042">
    <property type="entry name" value="ParAB_family"/>
    <property type="match status" value="1"/>
</dbReference>
<dbReference type="InterPro" id="IPR027417">
    <property type="entry name" value="P-loop_NTPase"/>
</dbReference>
<dbReference type="EMBL" id="DRLD01000165">
    <property type="protein sequence ID" value="HED10232.1"/>
    <property type="molecule type" value="Genomic_DNA"/>
</dbReference>
<dbReference type="AlphaFoldDB" id="A0A7V1PV44"/>
<gene>
    <name evidence="2" type="ORF">ENJ10_06060</name>
</gene>
<dbReference type="PIRSF" id="PIRSF009320">
    <property type="entry name" value="Nuc_binding_HP_1000"/>
    <property type="match status" value="1"/>
</dbReference>
<dbReference type="InterPro" id="IPR050678">
    <property type="entry name" value="DNA_Partitioning_ATPase"/>
</dbReference>
<feature type="domain" description="AAA" evidence="1">
    <location>
        <begin position="1"/>
        <end position="169"/>
    </location>
</feature>
<dbReference type="Pfam" id="PF13614">
    <property type="entry name" value="AAA_31"/>
    <property type="match status" value="1"/>
</dbReference>
<dbReference type="Gene3D" id="3.40.50.300">
    <property type="entry name" value="P-loop containing nucleotide triphosphate hydrolases"/>
    <property type="match status" value="1"/>
</dbReference>
<dbReference type="PANTHER" id="PTHR13696:SF52">
    <property type="entry name" value="PARA FAMILY PROTEIN CT_582"/>
    <property type="match status" value="1"/>
</dbReference>